<dbReference type="Proteomes" id="UP000516260">
    <property type="component" value="Chromosome 20"/>
</dbReference>
<evidence type="ECO:0000256" key="3">
    <source>
        <dbReference type="ARBA" id="ARBA00023054"/>
    </source>
</evidence>
<sequence>MSVQFAQQTELVRLNKRSCQRSSSMQTVQSGPEQMEETGNEEPTPRASPSLSSWLEEVERLKTELEERNIVIGTLKKELQKIQSGPEQKRENGQEEDLEEGESERLERTQEDGGKLTLRDPGEAPDRNILLKTNENLSQVLLEVLKTTAAAEETLSLHMQSLAASSGSTPPSHASECHQSSEPSTEDADSWSREMEADKSLKMSHQTIDSLLLGVGTRLDSEDYLMGISSRLQAALEKMLMVITDTTNQLEHARLTQTELMRESFRHNQEMNELLQKQEELQERLTEEARAREQLALELHRAEDLIDGYTGERAALEEQLHQKEELHLSLEQELQVTSSRLHELEQERLQMQEERELLSRQQDAMREHAGPRELRLVEAAMVAAPEADLLEETEKLMKEKVEVQRQAEKENTGPPEAQ</sequence>
<keyword evidence="4" id="KW-0206">Cytoskeleton</keyword>
<dbReference type="GO" id="GO:0007165">
    <property type="term" value="P:signal transduction"/>
    <property type="evidence" value="ECO:0007669"/>
    <property type="project" value="InterPro"/>
</dbReference>
<evidence type="ECO:0000313" key="8">
    <source>
        <dbReference type="Proteomes" id="UP000516260"/>
    </source>
</evidence>
<evidence type="ECO:0000256" key="5">
    <source>
        <dbReference type="SAM" id="Coils"/>
    </source>
</evidence>
<comment type="subcellular location">
    <subcellularLocation>
        <location evidence="1">Cytoplasm</location>
        <location evidence="1">Cytoskeleton</location>
        <location evidence="1">Microtubule organizing center</location>
        <location evidence="1">Centrosome</location>
    </subcellularLocation>
</comment>
<evidence type="ECO:0000313" key="7">
    <source>
        <dbReference type="EMBL" id="TNM92923.1"/>
    </source>
</evidence>
<organism evidence="7 8">
    <name type="scientific">Takifugu bimaculatus</name>
    <dbReference type="NCBI Taxonomy" id="433685"/>
    <lineage>
        <taxon>Eukaryota</taxon>
        <taxon>Metazoa</taxon>
        <taxon>Chordata</taxon>
        <taxon>Craniata</taxon>
        <taxon>Vertebrata</taxon>
        <taxon>Euteleostomi</taxon>
        <taxon>Actinopterygii</taxon>
        <taxon>Neopterygii</taxon>
        <taxon>Teleostei</taxon>
        <taxon>Neoteleostei</taxon>
        <taxon>Acanthomorphata</taxon>
        <taxon>Eupercaria</taxon>
        <taxon>Tetraodontiformes</taxon>
        <taxon>Tetradontoidea</taxon>
        <taxon>Tetraodontidae</taxon>
        <taxon>Takifugu</taxon>
    </lineage>
</organism>
<feature type="coiled-coil region" evidence="5">
    <location>
        <begin position="264"/>
        <end position="410"/>
    </location>
</feature>
<dbReference type="GO" id="GO:0005813">
    <property type="term" value="C:centrosome"/>
    <property type="evidence" value="ECO:0007669"/>
    <property type="project" value="UniProtKB-SubCell"/>
</dbReference>
<keyword evidence="3 5" id="KW-0175">Coiled coil</keyword>
<evidence type="ECO:0000256" key="6">
    <source>
        <dbReference type="SAM" id="MobiDB-lite"/>
    </source>
</evidence>
<dbReference type="EMBL" id="SWLE01000013">
    <property type="protein sequence ID" value="TNM92923.1"/>
    <property type="molecule type" value="Genomic_DNA"/>
</dbReference>
<dbReference type="GO" id="GO:0060090">
    <property type="term" value="F:molecular adaptor activity"/>
    <property type="evidence" value="ECO:0007669"/>
    <property type="project" value="InterPro"/>
</dbReference>
<evidence type="ECO:0000256" key="4">
    <source>
        <dbReference type="ARBA" id="ARBA00023212"/>
    </source>
</evidence>
<dbReference type="AlphaFoldDB" id="A0A4Z2BKT7"/>
<protein>
    <submittedName>
        <fullName evidence="7">Uncharacterized protein</fullName>
    </submittedName>
</protein>
<proteinExistence type="predicted"/>
<accession>A0A4Z2BKT7</accession>
<feature type="region of interest" description="Disordered" evidence="6">
    <location>
        <begin position="14"/>
        <end position="54"/>
    </location>
</feature>
<feature type="compositionally biased region" description="Polar residues" evidence="6">
    <location>
        <begin position="161"/>
        <end position="183"/>
    </location>
</feature>
<comment type="caution">
    <text evidence="7">The sequence shown here is derived from an EMBL/GenBank/DDBJ whole genome shotgun (WGS) entry which is preliminary data.</text>
</comment>
<reference evidence="7 8" key="1">
    <citation type="submission" date="2019-04" db="EMBL/GenBank/DDBJ databases">
        <title>The sequence and de novo assembly of Takifugu bimaculatus genome using PacBio and Hi-C technologies.</title>
        <authorList>
            <person name="Xu P."/>
            <person name="Liu B."/>
            <person name="Zhou Z."/>
        </authorList>
    </citation>
    <scope>NUCLEOTIDE SEQUENCE [LARGE SCALE GENOMIC DNA]</scope>
    <source>
        <strain evidence="7">TB-2018</strain>
        <tissue evidence="7">Muscle</tissue>
    </source>
</reference>
<feature type="compositionally biased region" description="Polar residues" evidence="6">
    <location>
        <begin position="20"/>
        <end position="32"/>
    </location>
</feature>
<feature type="region of interest" description="Disordered" evidence="6">
    <location>
        <begin position="161"/>
        <end position="198"/>
    </location>
</feature>
<evidence type="ECO:0000256" key="1">
    <source>
        <dbReference type="ARBA" id="ARBA00004300"/>
    </source>
</evidence>
<gene>
    <name evidence="7" type="ORF">fugu_018325</name>
</gene>
<dbReference type="PANTHER" id="PTHR44981:SF1">
    <property type="entry name" value="A-KINASE ANCHOR PROTEIN 9"/>
    <property type="match status" value="1"/>
</dbReference>
<dbReference type="PANTHER" id="PTHR44981">
    <property type="entry name" value="PERICENTRIN-LIKE PROTEIN, ISOFORM F"/>
    <property type="match status" value="1"/>
</dbReference>
<evidence type="ECO:0000256" key="2">
    <source>
        <dbReference type="ARBA" id="ARBA00022490"/>
    </source>
</evidence>
<keyword evidence="8" id="KW-1185">Reference proteome</keyword>
<keyword evidence="2" id="KW-0963">Cytoplasm</keyword>
<feature type="compositionally biased region" description="Basic and acidic residues" evidence="6">
    <location>
        <begin position="103"/>
        <end position="126"/>
    </location>
</feature>
<name>A0A4Z2BKT7_9TELE</name>
<feature type="region of interest" description="Disordered" evidence="6">
    <location>
        <begin position="79"/>
        <end position="129"/>
    </location>
</feature>
<dbReference type="InterPro" id="IPR028745">
    <property type="entry name" value="AKAP9/Pericentrin"/>
</dbReference>